<dbReference type="AlphaFoldDB" id="A0A2P2QIN5"/>
<name>A0A2P2QIN5_RHIMU</name>
<dbReference type="EMBL" id="GGEC01086378">
    <property type="protein sequence ID" value="MBX66862.1"/>
    <property type="molecule type" value="Transcribed_RNA"/>
</dbReference>
<organism evidence="1">
    <name type="scientific">Rhizophora mucronata</name>
    <name type="common">Asiatic mangrove</name>
    <dbReference type="NCBI Taxonomy" id="61149"/>
    <lineage>
        <taxon>Eukaryota</taxon>
        <taxon>Viridiplantae</taxon>
        <taxon>Streptophyta</taxon>
        <taxon>Embryophyta</taxon>
        <taxon>Tracheophyta</taxon>
        <taxon>Spermatophyta</taxon>
        <taxon>Magnoliopsida</taxon>
        <taxon>eudicotyledons</taxon>
        <taxon>Gunneridae</taxon>
        <taxon>Pentapetalae</taxon>
        <taxon>rosids</taxon>
        <taxon>fabids</taxon>
        <taxon>Malpighiales</taxon>
        <taxon>Rhizophoraceae</taxon>
        <taxon>Rhizophora</taxon>
    </lineage>
</organism>
<reference evidence="1" key="1">
    <citation type="submission" date="2018-02" db="EMBL/GenBank/DDBJ databases">
        <title>Rhizophora mucronata_Transcriptome.</title>
        <authorList>
            <person name="Meera S.P."/>
            <person name="Sreeshan A."/>
            <person name="Augustine A."/>
        </authorList>
    </citation>
    <scope>NUCLEOTIDE SEQUENCE</scope>
    <source>
        <tissue evidence="1">Leaf</tissue>
    </source>
</reference>
<proteinExistence type="predicted"/>
<sequence length="28" mass="3353">MFELKFMTNFCHVSQMLNNVLKYKQSGN</sequence>
<accession>A0A2P2QIN5</accession>
<evidence type="ECO:0000313" key="1">
    <source>
        <dbReference type="EMBL" id="MBX66862.1"/>
    </source>
</evidence>
<protein>
    <submittedName>
        <fullName evidence="1">Uncharacterized protein</fullName>
    </submittedName>
</protein>